<evidence type="ECO:0000313" key="2">
    <source>
        <dbReference type="Proteomes" id="UP001374535"/>
    </source>
</evidence>
<gene>
    <name evidence="1" type="ORF">V8G54_007082</name>
</gene>
<organism evidence="1 2">
    <name type="scientific">Vigna mungo</name>
    <name type="common">Black gram</name>
    <name type="synonym">Phaseolus mungo</name>
    <dbReference type="NCBI Taxonomy" id="3915"/>
    <lineage>
        <taxon>Eukaryota</taxon>
        <taxon>Viridiplantae</taxon>
        <taxon>Streptophyta</taxon>
        <taxon>Embryophyta</taxon>
        <taxon>Tracheophyta</taxon>
        <taxon>Spermatophyta</taxon>
        <taxon>Magnoliopsida</taxon>
        <taxon>eudicotyledons</taxon>
        <taxon>Gunneridae</taxon>
        <taxon>Pentapetalae</taxon>
        <taxon>rosids</taxon>
        <taxon>fabids</taxon>
        <taxon>Fabales</taxon>
        <taxon>Fabaceae</taxon>
        <taxon>Papilionoideae</taxon>
        <taxon>50 kb inversion clade</taxon>
        <taxon>NPAAA clade</taxon>
        <taxon>indigoferoid/millettioid clade</taxon>
        <taxon>Phaseoleae</taxon>
        <taxon>Vigna</taxon>
    </lineage>
</organism>
<dbReference type="Proteomes" id="UP001374535">
    <property type="component" value="Chromosome 2"/>
</dbReference>
<sequence>MIKEFFQLYSIYLAHIHAISNLAADRTDSRERSLKGRRVELGIAPSTLKTTAFGRRILRRIMLPSNTSHSLLLCRCKGENLTTSSTKGAMVVIQNSLVTVFITDVSEPS</sequence>
<name>A0AAQ3P181_VIGMU</name>
<dbReference type="AlphaFoldDB" id="A0AAQ3P181"/>
<protein>
    <submittedName>
        <fullName evidence="1">Uncharacterized protein</fullName>
    </submittedName>
</protein>
<dbReference type="EMBL" id="CP144699">
    <property type="protein sequence ID" value="WVZ19760.1"/>
    <property type="molecule type" value="Genomic_DNA"/>
</dbReference>
<reference evidence="1 2" key="1">
    <citation type="journal article" date="2023" name="Life. Sci Alliance">
        <title>Evolutionary insights into 3D genome organization and epigenetic landscape of Vigna mungo.</title>
        <authorList>
            <person name="Junaid A."/>
            <person name="Singh B."/>
            <person name="Bhatia S."/>
        </authorList>
    </citation>
    <scope>NUCLEOTIDE SEQUENCE [LARGE SCALE GENOMIC DNA]</scope>
    <source>
        <strain evidence="1">Urdbean</strain>
    </source>
</reference>
<evidence type="ECO:0000313" key="1">
    <source>
        <dbReference type="EMBL" id="WVZ19760.1"/>
    </source>
</evidence>
<keyword evidence="2" id="KW-1185">Reference proteome</keyword>
<proteinExistence type="predicted"/>
<accession>A0AAQ3P181</accession>